<dbReference type="InterPro" id="IPR036388">
    <property type="entry name" value="WH-like_DNA-bd_sf"/>
</dbReference>
<organism evidence="2 3">
    <name type="scientific">Pseudonocardia alaniniphila</name>
    <dbReference type="NCBI Taxonomy" id="75291"/>
    <lineage>
        <taxon>Bacteria</taxon>
        <taxon>Bacillati</taxon>
        <taxon>Actinomycetota</taxon>
        <taxon>Actinomycetes</taxon>
        <taxon>Pseudonocardiales</taxon>
        <taxon>Pseudonocardiaceae</taxon>
        <taxon>Pseudonocardia</taxon>
    </lineage>
</organism>
<dbReference type="SMART" id="SM00347">
    <property type="entry name" value="HTH_MARR"/>
    <property type="match status" value="1"/>
</dbReference>
<keyword evidence="2" id="KW-0614">Plasmid</keyword>
<sequence length="167" mass="17975">MSSGPSGERRDEDLGVLLVSVSARLTRLYGRVLGQLDTPLTFRQHRMLRRVSEGHTSMAALAAFGNLTVPTVSESVEVLVRRGLMNRQENPQNRRSLLLSLTPEGQAAKEAADVALADAGEQLLQAVPEERRQILQESLASIFDAATEIFQQPSAAGPATAAARGSK</sequence>
<dbReference type="InterPro" id="IPR036390">
    <property type="entry name" value="WH_DNA-bd_sf"/>
</dbReference>
<name>A0ABS9T7C9_9PSEU</name>
<dbReference type="Pfam" id="PF12802">
    <property type="entry name" value="MarR_2"/>
    <property type="match status" value="1"/>
</dbReference>
<comment type="caution">
    <text evidence="2">The sequence shown here is derived from an EMBL/GenBank/DDBJ whole genome shotgun (WGS) entry which is preliminary data.</text>
</comment>
<accession>A0ABS9T7C9</accession>
<dbReference type="SUPFAM" id="SSF46785">
    <property type="entry name" value="Winged helix' DNA-binding domain"/>
    <property type="match status" value="1"/>
</dbReference>
<gene>
    <name evidence="2" type="ORF">MMF94_01915</name>
</gene>
<dbReference type="PANTHER" id="PTHR33164:SF43">
    <property type="entry name" value="HTH-TYPE TRANSCRIPTIONAL REPRESSOR YETL"/>
    <property type="match status" value="1"/>
</dbReference>
<reference evidence="2 3" key="1">
    <citation type="submission" date="2022-03" db="EMBL/GenBank/DDBJ databases">
        <title>Pseudonocardia alaer sp. nov., a novel actinomycete isolated from reed forest soil.</title>
        <authorList>
            <person name="Wang L."/>
        </authorList>
    </citation>
    <scope>NUCLEOTIDE SEQUENCE [LARGE SCALE GENOMIC DNA]</scope>
    <source>
        <strain evidence="2 3">Y-16303</strain>
        <plasmid evidence="2">unnamed</plasmid>
    </source>
</reference>
<dbReference type="RefSeq" id="WP_241034621.1">
    <property type="nucleotide sequence ID" value="NZ_BAAAJF010000034.1"/>
</dbReference>
<evidence type="ECO:0000259" key="1">
    <source>
        <dbReference type="PROSITE" id="PS50995"/>
    </source>
</evidence>
<dbReference type="InterPro" id="IPR039422">
    <property type="entry name" value="MarR/SlyA-like"/>
</dbReference>
<dbReference type="Proteomes" id="UP001299970">
    <property type="component" value="Unassembled WGS sequence"/>
</dbReference>
<geneLocation type="plasmid" evidence="2">
    <name>unnamed</name>
</geneLocation>
<protein>
    <submittedName>
        <fullName evidence="2">MarR family transcriptional regulator</fullName>
    </submittedName>
</protein>
<evidence type="ECO:0000313" key="3">
    <source>
        <dbReference type="Proteomes" id="UP001299970"/>
    </source>
</evidence>
<dbReference type="PROSITE" id="PS50995">
    <property type="entry name" value="HTH_MARR_2"/>
    <property type="match status" value="1"/>
</dbReference>
<dbReference type="PANTHER" id="PTHR33164">
    <property type="entry name" value="TRANSCRIPTIONAL REGULATOR, MARR FAMILY"/>
    <property type="match status" value="1"/>
</dbReference>
<evidence type="ECO:0000313" key="2">
    <source>
        <dbReference type="EMBL" id="MCH6164424.1"/>
    </source>
</evidence>
<proteinExistence type="predicted"/>
<dbReference type="InterPro" id="IPR000835">
    <property type="entry name" value="HTH_MarR-typ"/>
</dbReference>
<dbReference type="EMBL" id="JAKXMK010000002">
    <property type="protein sequence ID" value="MCH6164424.1"/>
    <property type="molecule type" value="Genomic_DNA"/>
</dbReference>
<feature type="domain" description="HTH marR-type" evidence="1">
    <location>
        <begin position="11"/>
        <end position="144"/>
    </location>
</feature>
<dbReference type="Gene3D" id="1.10.10.10">
    <property type="entry name" value="Winged helix-like DNA-binding domain superfamily/Winged helix DNA-binding domain"/>
    <property type="match status" value="1"/>
</dbReference>
<keyword evidence="3" id="KW-1185">Reference proteome</keyword>